<accession>A0A7S2RZU2</accession>
<evidence type="ECO:0000256" key="1">
    <source>
        <dbReference type="ARBA" id="ARBA00008296"/>
    </source>
</evidence>
<reference evidence="5" key="1">
    <citation type="submission" date="2021-01" db="EMBL/GenBank/DDBJ databases">
        <authorList>
            <person name="Corre E."/>
            <person name="Pelletier E."/>
            <person name="Niang G."/>
            <person name="Scheremetjew M."/>
            <person name="Finn R."/>
            <person name="Kale V."/>
            <person name="Holt S."/>
            <person name="Cochrane G."/>
            <person name="Meng A."/>
            <person name="Brown T."/>
            <person name="Cohen L."/>
        </authorList>
    </citation>
    <scope>NUCLEOTIDE SEQUENCE</scope>
    <source>
        <strain evidence="5">CCMP1243</strain>
    </source>
</reference>
<feature type="compositionally biased region" description="Low complexity" evidence="3">
    <location>
        <begin position="8"/>
        <end position="21"/>
    </location>
</feature>
<feature type="compositionally biased region" description="Basic and acidic residues" evidence="3">
    <location>
        <begin position="49"/>
        <end position="74"/>
    </location>
</feature>
<gene>
    <name evidence="5" type="ORF">RMAR1173_LOCUS9632</name>
</gene>
<name>A0A7S2RZU2_9STRA</name>
<dbReference type="AlphaFoldDB" id="A0A7S2RZU2"/>
<keyword evidence="2" id="KW-0175">Coiled coil</keyword>
<dbReference type="GO" id="GO:0005634">
    <property type="term" value="C:nucleus"/>
    <property type="evidence" value="ECO:0007669"/>
    <property type="project" value="TreeGrafter"/>
</dbReference>
<organism evidence="5">
    <name type="scientific">Rhizochromulina marina</name>
    <dbReference type="NCBI Taxonomy" id="1034831"/>
    <lineage>
        <taxon>Eukaryota</taxon>
        <taxon>Sar</taxon>
        <taxon>Stramenopiles</taxon>
        <taxon>Ochrophyta</taxon>
        <taxon>Dictyochophyceae</taxon>
        <taxon>Rhizochromulinales</taxon>
        <taxon>Rhizochromulina</taxon>
    </lineage>
</organism>
<proteinExistence type="inferred from homology"/>
<sequence>MPPKRVNAKAAAAAEKQAALQAERDSKASAEAERAEAAAWKVGSNSRKAAREADSVAKDAERRRRDAEKAKLMADEEAETSGIKTTKKKSGKKKGDDISALLQAGLKNAPKSKFEKQQAAKKKEKEARRKQQAEEEAAAATRVKREEDLLPPLEQNLNHLALVEGSATGVDAALDVLAGGGVSADPHPEKRRKALYKAFEEKQLPILREDHPGLKLSQYKERIFDLWKKSPENPANQPPPAAAAAGGGAHP</sequence>
<evidence type="ECO:0000313" key="5">
    <source>
        <dbReference type="EMBL" id="CAD9685282.1"/>
    </source>
</evidence>
<evidence type="ECO:0000256" key="2">
    <source>
        <dbReference type="ARBA" id="ARBA00023054"/>
    </source>
</evidence>
<dbReference type="InterPro" id="IPR010422">
    <property type="entry name" value="Ccdc124/Oxs1"/>
</dbReference>
<dbReference type="GO" id="GO:0006366">
    <property type="term" value="P:transcription by RNA polymerase II"/>
    <property type="evidence" value="ECO:0007669"/>
    <property type="project" value="TreeGrafter"/>
</dbReference>
<evidence type="ECO:0000256" key="3">
    <source>
        <dbReference type="SAM" id="MobiDB-lite"/>
    </source>
</evidence>
<feature type="compositionally biased region" description="Basic and acidic residues" evidence="3">
    <location>
        <begin position="22"/>
        <end position="36"/>
    </location>
</feature>
<dbReference type="EMBL" id="HBHJ01014652">
    <property type="protein sequence ID" value="CAD9685282.1"/>
    <property type="molecule type" value="Transcribed_RNA"/>
</dbReference>
<dbReference type="PANTHER" id="PTHR21680">
    <property type="entry name" value="COILED-COIL DOMAIN-CONTAINING PROTEIN 124"/>
    <property type="match status" value="1"/>
</dbReference>
<dbReference type="Pfam" id="PF06244">
    <property type="entry name" value="Ccdc124"/>
    <property type="match status" value="1"/>
</dbReference>
<feature type="region of interest" description="Disordered" evidence="3">
    <location>
        <begin position="1"/>
        <end position="150"/>
    </location>
</feature>
<feature type="domain" description="Coiled-coil" evidence="4">
    <location>
        <begin position="156"/>
        <end position="237"/>
    </location>
</feature>
<protein>
    <recommendedName>
        <fullName evidence="4">Coiled-coil domain-containing protein</fullName>
    </recommendedName>
</protein>
<dbReference type="InterPro" id="IPR054414">
    <property type="entry name" value="Ccdc124/Oxs1_C"/>
</dbReference>
<comment type="similarity">
    <text evidence="1">Belongs to the CCDC124 family.</text>
</comment>
<feature type="compositionally biased region" description="Basic and acidic residues" evidence="3">
    <location>
        <begin position="112"/>
        <end position="133"/>
    </location>
</feature>
<dbReference type="GO" id="GO:0003713">
    <property type="term" value="F:transcription coactivator activity"/>
    <property type="evidence" value="ECO:0007669"/>
    <property type="project" value="TreeGrafter"/>
</dbReference>
<evidence type="ECO:0000259" key="4">
    <source>
        <dbReference type="Pfam" id="PF06244"/>
    </source>
</evidence>
<dbReference type="PANTHER" id="PTHR21680:SF0">
    <property type="entry name" value="COILED-COIL DOMAIN-CONTAINING PROTEIN 124"/>
    <property type="match status" value="1"/>
</dbReference>
<feature type="region of interest" description="Disordered" evidence="3">
    <location>
        <begin position="227"/>
        <end position="251"/>
    </location>
</feature>